<protein>
    <submittedName>
        <fullName evidence="7">FAD/NAD(P)-binding domain-containing protein</fullName>
    </submittedName>
</protein>
<evidence type="ECO:0000256" key="4">
    <source>
        <dbReference type="ARBA" id="ARBA00022827"/>
    </source>
</evidence>
<evidence type="ECO:0000256" key="1">
    <source>
        <dbReference type="ARBA" id="ARBA00001974"/>
    </source>
</evidence>
<dbReference type="EMBL" id="MU005772">
    <property type="protein sequence ID" value="KAF2708187.1"/>
    <property type="molecule type" value="Genomic_DNA"/>
</dbReference>
<evidence type="ECO:0000256" key="5">
    <source>
        <dbReference type="ARBA" id="ARBA00022857"/>
    </source>
</evidence>
<name>A0A6G1K737_9PLEO</name>
<keyword evidence="3" id="KW-0285">Flavoprotein</keyword>
<dbReference type="InterPro" id="IPR050775">
    <property type="entry name" value="FAD-binding_Monooxygenases"/>
</dbReference>
<dbReference type="Proteomes" id="UP000799428">
    <property type="component" value="Unassembled WGS sequence"/>
</dbReference>
<proteinExistence type="inferred from homology"/>
<dbReference type="InterPro" id="IPR036188">
    <property type="entry name" value="FAD/NAD-bd_sf"/>
</dbReference>
<keyword evidence="8" id="KW-1185">Reference proteome</keyword>
<evidence type="ECO:0000256" key="2">
    <source>
        <dbReference type="ARBA" id="ARBA00010139"/>
    </source>
</evidence>
<keyword evidence="5" id="KW-0521">NADP</keyword>
<dbReference type="GO" id="GO:0016491">
    <property type="term" value="F:oxidoreductase activity"/>
    <property type="evidence" value="ECO:0007669"/>
    <property type="project" value="UniProtKB-KW"/>
</dbReference>
<evidence type="ECO:0000313" key="7">
    <source>
        <dbReference type="EMBL" id="KAF2708187.1"/>
    </source>
</evidence>
<dbReference type="PANTHER" id="PTHR43098">
    <property type="entry name" value="L-ORNITHINE N(5)-MONOOXYGENASE-RELATED"/>
    <property type="match status" value="1"/>
</dbReference>
<dbReference type="PANTHER" id="PTHR43098:SF2">
    <property type="entry name" value="FAD-BINDING MONOOXYGENASE AUSB-RELATED"/>
    <property type="match status" value="1"/>
</dbReference>
<keyword evidence="6" id="KW-0560">Oxidoreductase</keyword>
<dbReference type="AlphaFoldDB" id="A0A6G1K737"/>
<sequence>MFPDNRCELLILGAGWGGWIVVCSTQYAWLRPAAFVLEKIRIIDTAGGFGGAWYWNRYPGLACDIESYCYLPLLEETGYMPKHRYSSGEEVRTYAESVAQKWGLVDSAVFQTKADKLVWDEENKEWQVDLVQTRKGEQVQRLNIRAKFVATVNGVQNWPKIPGFPGILDYQGDIFHS</sequence>
<dbReference type="SUPFAM" id="SSF51905">
    <property type="entry name" value="FAD/NAD(P)-binding domain"/>
    <property type="match status" value="1"/>
</dbReference>
<evidence type="ECO:0000256" key="3">
    <source>
        <dbReference type="ARBA" id="ARBA00022630"/>
    </source>
</evidence>
<gene>
    <name evidence="7" type="ORF">K504DRAFT_468546</name>
</gene>
<keyword evidence="4" id="KW-0274">FAD</keyword>
<dbReference type="Gene3D" id="3.50.50.60">
    <property type="entry name" value="FAD/NAD(P)-binding domain"/>
    <property type="match status" value="1"/>
</dbReference>
<evidence type="ECO:0000256" key="6">
    <source>
        <dbReference type="ARBA" id="ARBA00023002"/>
    </source>
</evidence>
<comment type="similarity">
    <text evidence="2">Belongs to the FAD-binding monooxygenase family.</text>
</comment>
<organism evidence="7 8">
    <name type="scientific">Pleomassaria siparia CBS 279.74</name>
    <dbReference type="NCBI Taxonomy" id="1314801"/>
    <lineage>
        <taxon>Eukaryota</taxon>
        <taxon>Fungi</taxon>
        <taxon>Dikarya</taxon>
        <taxon>Ascomycota</taxon>
        <taxon>Pezizomycotina</taxon>
        <taxon>Dothideomycetes</taxon>
        <taxon>Pleosporomycetidae</taxon>
        <taxon>Pleosporales</taxon>
        <taxon>Pleomassariaceae</taxon>
        <taxon>Pleomassaria</taxon>
    </lineage>
</organism>
<accession>A0A6G1K737</accession>
<evidence type="ECO:0000313" key="8">
    <source>
        <dbReference type="Proteomes" id="UP000799428"/>
    </source>
</evidence>
<comment type="cofactor">
    <cofactor evidence="1">
        <name>FAD</name>
        <dbReference type="ChEBI" id="CHEBI:57692"/>
    </cofactor>
</comment>
<dbReference type="OrthoDB" id="66881at2759"/>
<reference evidence="7" key="1">
    <citation type="journal article" date="2020" name="Stud. Mycol.">
        <title>101 Dothideomycetes genomes: a test case for predicting lifestyles and emergence of pathogens.</title>
        <authorList>
            <person name="Haridas S."/>
            <person name="Albert R."/>
            <person name="Binder M."/>
            <person name="Bloem J."/>
            <person name="Labutti K."/>
            <person name="Salamov A."/>
            <person name="Andreopoulos B."/>
            <person name="Baker S."/>
            <person name="Barry K."/>
            <person name="Bills G."/>
            <person name="Bluhm B."/>
            <person name="Cannon C."/>
            <person name="Castanera R."/>
            <person name="Culley D."/>
            <person name="Daum C."/>
            <person name="Ezra D."/>
            <person name="Gonzalez J."/>
            <person name="Henrissat B."/>
            <person name="Kuo A."/>
            <person name="Liang C."/>
            <person name="Lipzen A."/>
            <person name="Lutzoni F."/>
            <person name="Magnuson J."/>
            <person name="Mondo S."/>
            <person name="Nolan M."/>
            <person name="Ohm R."/>
            <person name="Pangilinan J."/>
            <person name="Park H.-J."/>
            <person name="Ramirez L."/>
            <person name="Alfaro M."/>
            <person name="Sun H."/>
            <person name="Tritt A."/>
            <person name="Yoshinaga Y."/>
            <person name="Zwiers L.-H."/>
            <person name="Turgeon B."/>
            <person name="Goodwin S."/>
            <person name="Spatafora J."/>
            <person name="Crous P."/>
            <person name="Grigoriev I."/>
        </authorList>
    </citation>
    <scope>NUCLEOTIDE SEQUENCE</scope>
    <source>
        <strain evidence="7">CBS 279.74</strain>
    </source>
</reference>